<dbReference type="EMBL" id="RZIJ01000001">
    <property type="protein sequence ID" value="RUQ75897.1"/>
    <property type="molecule type" value="Genomic_DNA"/>
</dbReference>
<evidence type="ECO:0000313" key="6">
    <source>
        <dbReference type="EMBL" id="RUQ75897.1"/>
    </source>
</evidence>
<evidence type="ECO:0000256" key="4">
    <source>
        <dbReference type="SAM" id="Phobius"/>
    </source>
</evidence>
<protein>
    <submittedName>
        <fullName evidence="6">1-acyl-sn-glycerol-3-phosphate acyltransferase</fullName>
    </submittedName>
</protein>
<name>A0A3S0V3X3_9PROT</name>
<evidence type="ECO:0000259" key="5">
    <source>
        <dbReference type="SMART" id="SM00563"/>
    </source>
</evidence>
<dbReference type="CDD" id="cd07989">
    <property type="entry name" value="LPLAT_AGPAT-like"/>
    <property type="match status" value="1"/>
</dbReference>
<comment type="pathway">
    <text evidence="1">Lipid metabolism.</text>
</comment>
<feature type="transmembrane region" description="Helical" evidence="4">
    <location>
        <begin position="46"/>
        <end position="76"/>
    </location>
</feature>
<dbReference type="Proteomes" id="UP000280346">
    <property type="component" value="Unassembled WGS sequence"/>
</dbReference>
<evidence type="ECO:0000313" key="7">
    <source>
        <dbReference type="Proteomes" id="UP000280346"/>
    </source>
</evidence>
<dbReference type="PANTHER" id="PTHR10434">
    <property type="entry name" value="1-ACYL-SN-GLYCEROL-3-PHOSPHATE ACYLTRANSFERASE"/>
    <property type="match status" value="1"/>
</dbReference>
<reference evidence="6 7" key="1">
    <citation type="submission" date="2018-12" db="EMBL/GenBank/DDBJ databases">
        <authorList>
            <person name="Yang Y."/>
        </authorList>
    </citation>
    <scope>NUCLEOTIDE SEQUENCE [LARGE SCALE GENOMIC DNA]</scope>
    <source>
        <strain evidence="6 7">GSF71</strain>
    </source>
</reference>
<keyword evidence="7" id="KW-1185">Reference proteome</keyword>
<dbReference type="InterPro" id="IPR002123">
    <property type="entry name" value="Plipid/glycerol_acylTrfase"/>
</dbReference>
<accession>A0A3S0V3X3</accession>
<proteinExistence type="predicted"/>
<sequence>MRKIRPRPPLSISCASCSPARRRPPPWGRGGPGRGAVVLERLNFLWRLVVTGIAFAVIFAGGALMALTVFPLIGLFTPPGPARRDRSQRFIHHAFGFYVRMLHTLGLLHLEVVGASKLRDPGGRLIVANHPTLLDVVLLMALVPRAQCIVKKELWDSPYLGRVVRGAGYIRNDLEPEALLEACRAVLDEGNSLIVFPEGTRTTPGEAVRFRRGFANIATLLEVEIQLVTITCRPPTLIKGEKWWMIPPHRPRFKVDIGQRLDAKGWFGYEYRSLAARKLVRQIEEYYTEQLANG</sequence>
<keyword evidence="3 6" id="KW-0012">Acyltransferase</keyword>
<keyword evidence="4" id="KW-1133">Transmembrane helix</keyword>
<dbReference type="SMART" id="SM00563">
    <property type="entry name" value="PlsC"/>
    <property type="match status" value="1"/>
</dbReference>
<keyword evidence="4" id="KW-0812">Transmembrane</keyword>
<keyword evidence="2 6" id="KW-0808">Transferase</keyword>
<feature type="domain" description="Phospholipid/glycerol acyltransferase" evidence="5">
    <location>
        <begin position="124"/>
        <end position="233"/>
    </location>
</feature>
<dbReference type="AlphaFoldDB" id="A0A3S0V3X3"/>
<comment type="caution">
    <text evidence="6">The sequence shown here is derived from an EMBL/GenBank/DDBJ whole genome shotgun (WGS) entry which is preliminary data.</text>
</comment>
<keyword evidence="4" id="KW-0472">Membrane</keyword>
<evidence type="ECO:0000256" key="3">
    <source>
        <dbReference type="ARBA" id="ARBA00023315"/>
    </source>
</evidence>
<dbReference type="SUPFAM" id="SSF69593">
    <property type="entry name" value="Glycerol-3-phosphate (1)-acyltransferase"/>
    <property type="match status" value="1"/>
</dbReference>
<gene>
    <name evidence="6" type="ORF">EJ913_01940</name>
</gene>
<evidence type="ECO:0000256" key="2">
    <source>
        <dbReference type="ARBA" id="ARBA00022679"/>
    </source>
</evidence>
<evidence type="ECO:0000256" key="1">
    <source>
        <dbReference type="ARBA" id="ARBA00005189"/>
    </source>
</evidence>
<dbReference type="OrthoDB" id="9808424at2"/>
<dbReference type="PANTHER" id="PTHR10434:SF66">
    <property type="entry name" value="PHOSPHOLIPID_GLYCEROL ACYLTRANSFERASE DOMAIN-CONTAINING PROTEIN"/>
    <property type="match status" value="1"/>
</dbReference>
<dbReference type="Pfam" id="PF01553">
    <property type="entry name" value="Acyltransferase"/>
    <property type="match status" value="1"/>
</dbReference>
<organism evidence="6 7">
    <name type="scientific">Azospirillum doebereinerae</name>
    <dbReference type="NCBI Taxonomy" id="92933"/>
    <lineage>
        <taxon>Bacteria</taxon>
        <taxon>Pseudomonadati</taxon>
        <taxon>Pseudomonadota</taxon>
        <taxon>Alphaproteobacteria</taxon>
        <taxon>Rhodospirillales</taxon>
        <taxon>Azospirillaceae</taxon>
        <taxon>Azospirillum</taxon>
    </lineage>
</organism>
<dbReference type="GO" id="GO:0006654">
    <property type="term" value="P:phosphatidic acid biosynthetic process"/>
    <property type="evidence" value="ECO:0007669"/>
    <property type="project" value="TreeGrafter"/>
</dbReference>
<dbReference type="GO" id="GO:0003841">
    <property type="term" value="F:1-acylglycerol-3-phosphate O-acyltransferase activity"/>
    <property type="evidence" value="ECO:0007669"/>
    <property type="project" value="TreeGrafter"/>
</dbReference>